<evidence type="ECO:0000313" key="2">
    <source>
        <dbReference type="EMBL" id="CFR97530.1"/>
    </source>
</evidence>
<evidence type="ECO:0000313" key="15">
    <source>
        <dbReference type="Proteomes" id="UP000048600"/>
    </source>
</evidence>
<reference evidence="10 11" key="1">
    <citation type="submission" date="2015-03" db="EMBL/GenBank/DDBJ databases">
        <authorList>
            <consortium name="Pathogen Informatics"/>
        </authorList>
    </citation>
    <scope>NUCLEOTIDE SEQUENCE [LARGE SCALE GENOMIC DNA]</scope>
    <source>
        <strain evidence="5 16">Bir 172</strain>
        <strain evidence="4 18">Bir 185</strain>
        <strain evidence="3 17">Bir 187</strain>
        <strain evidence="2 13">C09601061</strain>
        <strain evidence="6 10">D00501624</strain>
        <strain evidence="8 12">G09801536</strain>
        <strain evidence="1 14">H09601792</strain>
        <strain evidence="9 11">M09401471</strain>
        <strain evidence="7 15">P00601463</strain>
    </source>
</reference>
<dbReference type="Proteomes" id="UP000044938">
    <property type="component" value="Unassembled WGS sequence"/>
</dbReference>
<evidence type="ECO:0000313" key="9">
    <source>
        <dbReference type="EMBL" id="COX29458.1"/>
    </source>
</evidence>
<evidence type="ECO:0000313" key="16">
    <source>
        <dbReference type="Proteomes" id="UP000048948"/>
    </source>
</evidence>
<evidence type="ECO:0000313" key="8">
    <source>
        <dbReference type="EMBL" id="COW86138.1"/>
    </source>
</evidence>
<dbReference type="EMBL" id="CNGE01000090">
    <property type="protein sequence ID" value="CKR83937.1"/>
    <property type="molecule type" value="Genomic_DNA"/>
</dbReference>
<evidence type="ECO:0000313" key="3">
    <source>
        <dbReference type="EMBL" id="CKR39626.1"/>
    </source>
</evidence>
<dbReference type="EMBL" id="CQQC01002466">
    <property type="protein sequence ID" value="CNW86550.1"/>
    <property type="molecule type" value="Genomic_DNA"/>
</dbReference>
<dbReference type="Proteomes" id="UP000050164">
    <property type="component" value="Unassembled WGS sequence"/>
</dbReference>
<dbReference type="EMBL" id="CHKL01000264">
    <property type="protein sequence ID" value="COW37989.1"/>
    <property type="molecule type" value="Genomic_DNA"/>
</dbReference>
<evidence type="ECO:0000313" key="13">
    <source>
        <dbReference type="Proteomes" id="UP000046680"/>
    </source>
</evidence>
<evidence type="ECO:0000313" key="12">
    <source>
        <dbReference type="Proteomes" id="UP000045842"/>
    </source>
</evidence>
<evidence type="ECO:0000313" key="10">
    <source>
        <dbReference type="Proteomes" id="UP000039217"/>
    </source>
</evidence>
<protein>
    <submittedName>
        <fullName evidence="2">Uncharacterized protein</fullName>
    </submittedName>
</protein>
<dbReference type="EMBL" id="CSAD01001108">
    <property type="protein sequence ID" value="COW86138.1"/>
    <property type="molecule type" value="Genomic_DNA"/>
</dbReference>
<accession>A0A654U5D0</accession>
<evidence type="ECO:0000313" key="7">
    <source>
        <dbReference type="EMBL" id="COW37989.1"/>
    </source>
</evidence>
<proteinExistence type="predicted"/>
<name>A0A654U5D0_MYCTX</name>
<dbReference type="Proteomes" id="UP000046947">
    <property type="component" value="Unassembled WGS sequence"/>
</dbReference>
<evidence type="ECO:0000313" key="6">
    <source>
        <dbReference type="EMBL" id="CNW86550.1"/>
    </source>
</evidence>
<dbReference type="EMBL" id="CNFT01000438">
    <property type="protein sequence ID" value="CKR70344.1"/>
    <property type="molecule type" value="Genomic_DNA"/>
</dbReference>
<dbReference type="Proteomes" id="UP000048948">
    <property type="component" value="Unassembled WGS sequence"/>
</dbReference>
<sequence>MYTPTAWPRRLDAGMRACSSASQVSSSAIRCCGSMLSASVLATAKNSESKPLMSFR</sequence>
<evidence type="ECO:0000313" key="14">
    <source>
        <dbReference type="Proteomes" id="UP000046947"/>
    </source>
</evidence>
<dbReference type="EMBL" id="CNFU01000188">
    <property type="protein sequence ID" value="CKR39626.1"/>
    <property type="molecule type" value="Genomic_DNA"/>
</dbReference>
<dbReference type="EMBL" id="CGCX01001567">
    <property type="protein sequence ID" value="CFR97530.1"/>
    <property type="molecule type" value="Genomic_DNA"/>
</dbReference>
<dbReference type="Proteomes" id="UP000046680">
    <property type="component" value="Unassembled WGS sequence"/>
</dbReference>
<organism evidence="2 13">
    <name type="scientific">Mycobacterium tuberculosis</name>
    <dbReference type="NCBI Taxonomy" id="1773"/>
    <lineage>
        <taxon>Bacteria</taxon>
        <taxon>Bacillati</taxon>
        <taxon>Actinomycetota</taxon>
        <taxon>Actinomycetes</taxon>
        <taxon>Mycobacteriales</taxon>
        <taxon>Mycobacteriaceae</taxon>
        <taxon>Mycobacterium</taxon>
        <taxon>Mycobacterium tuberculosis complex</taxon>
    </lineage>
</organism>
<evidence type="ECO:0000313" key="11">
    <source>
        <dbReference type="Proteomes" id="UP000044938"/>
    </source>
</evidence>
<dbReference type="Proteomes" id="UP000039217">
    <property type="component" value="Unassembled WGS sequence"/>
</dbReference>
<evidence type="ECO:0000313" key="5">
    <source>
        <dbReference type="EMBL" id="CKR83937.1"/>
    </source>
</evidence>
<dbReference type="Proteomes" id="UP000049023">
    <property type="component" value="Unassembled WGS sequence"/>
</dbReference>
<evidence type="ECO:0000313" key="4">
    <source>
        <dbReference type="EMBL" id="CKR70344.1"/>
    </source>
</evidence>
<evidence type="ECO:0000313" key="1">
    <source>
        <dbReference type="EMBL" id="CFE46539.1"/>
    </source>
</evidence>
<dbReference type="EMBL" id="CSAJ01000853">
    <property type="protein sequence ID" value="COX29458.1"/>
    <property type="molecule type" value="Genomic_DNA"/>
</dbReference>
<dbReference type="Proteomes" id="UP000048600">
    <property type="component" value="Unassembled WGS sequence"/>
</dbReference>
<dbReference type="EMBL" id="CFOH01000019">
    <property type="protein sequence ID" value="CFE46539.1"/>
    <property type="molecule type" value="Genomic_DNA"/>
</dbReference>
<evidence type="ECO:0000313" key="17">
    <source>
        <dbReference type="Proteomes" id="UP000049023"/>
    </source>
</evidence>
<dbReference type="AlphaFoldDB" id="A0A654U5D0"/>
<dbReference type="Proteomes" id="UP000045842">
    <property type="component" value="Unassembled WGS sequence"/>
</dbReference>
<gene>
    <name evidence="2" type="ORF">ERS007657_03339</name>
    <name evidence="6" type="ORF">ERS007661_04323</name>
    <name evidence="8" type="ORF">ERS007679_04404</name>
    <name evidence="1" type="ORF">ERS007688_00241</name>
    <name evidence="9" type="ORF">ERS007720_04240</name>
    <name evidence="7" type="ORF">ERS007741_02357</name>
    <name evidence="5" type="ORF">ERS027646_00780</name>
    <name evidence="4" type="ORF">ERS027659_02033</name>
    <name evidence="3" type="ORF">ERS027661_01206</name>
</gene>
<evidence type="ECO:0000313" key="18">
    <source>
        <dbReference type="Proteomes" id="UP000050164"/>
    </source>
</evidence>